<dbReference type="EMBL" id="CP042326">
    <property type="protein sequence ID" value="QDZ38583.1"/>
    <property type="molecule type" value="Genomic_DNA"/>
</dbReference>
<name>A0A5B8NHB4_9CHRO</name>
<evidence type="ECO:0000313" key="1">
    <source>
        <dbReference type="EMBL" id="QDZ38583.1"/>
    </source>
</evidence>
<dbReference type="Proteomes" id="UP000318453">
    <property type="component" value="Chromosome"/>
</dbReference>
<organism evidence="1 2">
    <name type="scientific">Euhalothece natronophila Z-M001</name>
    <dbReference type="NCBI Taxonomy" id="522448"/>
    <lineage>
        <taxon>Bacteria</taxon>
        <taxon>Bacillati</taxon>
        <taxon>Cyanobacteriota</taxon>
        <taxon>Cyanophyceae</taxon>
        <taxon>Oscillatoriophycideae</taxon>
        <taxon>Chroococcales</taxon>
        <taxon>Halothecacae</taxon>
        <taxon>Halothece cluster</taxon>
        <taxon>Euhalothece</taxon>
    </lineage>
</organism>
<gene>
    <name evidence="1" type="ORF">FRE64_00650</name>
</gene>
<dbReference type="KEGG" id="enn:FRE64_00650"/>
<keyword evidence="2" id="KW-1185">Reference proteome</keyword>
<sequence length="71" mass="7919">MSDLITFIEEQVIKEQVEEEIPINNSVIEEAKKAGKSIGQWIEDAFTLNESFFDGSSSYFVPIPIALVAVI</sequence>
<evidence type="ECO:0000313" key="2">
    <source>
        <dbReference type="Proteomes" id="UP000318453"/>
    </source>
</evidence>
<dbReference type="AlphaFoldDB" id="A0A5B8NHB4"/>
<proteinExistence type="predicted"/>
<dbReference type="RefSeq" id="WP_146294194.1">
    <property type="nucleotide sequence ID" value="NZ_CP042326.1"/>
</dbReference>
<protein>
    <submittedName>
        <fullName evidence="1">Uncharacterized protein</fullName>
    </submittedName>
</protein>
<reference evidence="1" key="1">
    <citation type="submission" date="2019-08" db="EMBL/GenBank/DDBJ databases">
        <title>Carotenoids and Carotenoid Binding Proteins in the Halophilic Cyanobacterium Euhalothece sp. ZM00.</title>
        <authorList>
            <person name="Cho S.M."/>
            <person name="Song J.Y."/>
            <person name="Park Y.-I."/>
        </authorList>
    </citation>
    <scope>NUCLEOTIDE SEQUENCE [LARGE SCALE GENOMIC DNA]</scope>
    <source>
        <strain evidence="1">Z-M001</strain>
    </source>
</reference>
<accession>A0A5B8NHB4</accession>